<dbReference type="Proteomes" id="UP000886851">
    <property type="component" value="Unassembled WGS sequence"/>
</dbReference>
<reference evidence="1" key="1">
    <citation type="journal article" date="2021" name="PeerJ">
        <title>Extensive microbial diversity within the chicken gut microbiome revealed by metagenomics and culture.</title>
        <authorList>
            <person name="Gilroy R."/>
            <person name="Ravi A."/>
            <person name="Getino M."/>
            <person name="Pursley I."/>
            <person name="Horton D.L."/>
            <person name="Alikhan N.F."/>
            <person name="Baker D."/>
            <person name="Gharbi K."/>
            <person name="Hall N."/>
            <person name="Watson M."/>
            <person name="Adriaenssens E.M."/>
            <person name="Foster-Nyarko E."/>
            <person name="Jarju S."/>
            <person name="Secka A."/>
            <person name="Antonio M."/>
            <person name="Oren A."/>
            <person name="Chaudhuri R.R."/>
            <person name="La Ragione R."/>
            <person name="Hildebrand F."/>
            <person name="Pallen M.J."/>
        </authorList>
    </citation>
    <scope>NUCLEOTIDE SEQUENCE</scope>
    <source>
        <strain evidence="1">Gambia2-208</strain>
    </source>
</reference>
<name>A0A9D1ZMI3_9BACE</name>
<comment type="caution">
    <text evidence="1">The sequence shown here is derived from an EMBL/GenBank/DDBJ whole genome shotgun (WGS) entry which is preliminary data.</text>
</comment>
<gene>
    <name evidence="1" type="ORF">H9824_09110</name>
</gene>
<proteinExistence type="predicted"/>
<dbReference type="EMBL" id="DXCV01000061">
    <property type="protein sequence ID" value="HIY88847.1"/>
    <property type="molecule type" value="Genomic_DNA"/>
</dbReference>
<evidence type="ECO:0000313" key="2">
    <source>
        <dbReference type="Proteomes" id="UP000886851"/>
    </source>
</evidence>
<accession>A0A9D1ZMI3</accession>
<organism evidence="1 2">
    <name type="scientific">Candidatus Bacteroides pullicola</name>
    <dbReference type="NCBI Taxonomy" id="2838475"/>
    <lineage>
        <taxon>Bacteria</taxon>
        <taxon>Pseudomonadati</taxon>
        <taxon>Bacteroidota</taxon>
        <taxon>Bacteroidia</taxon>
        <taxon>Bacteroidales</taxon>
        <taxon>Bacteroidaceae</taxon>
        <taxon>Bacteroides</taxon>
    </lineage>
</organism>
<evidence type="ECO:0000313" key="1">
    <source>
        <dbReference type="EMBL" id="HIY88847.1"/>
    </source>
</evidence>
<sequence length="60" mass="6974">MLEKNDVYTDFEEYGRQCYLITPWRGYRSATIVGRTDKGFVVQVSSGAELDVYPDEIEFD</sequence>
<reference evidence="1" key="2">
    <citation type="submission" date="2021-04" db="EMBL/GenBank/DDBJ databases">
        <authorList>
            <person name="Gilroy R."/>
        </authorList>
    </citation>
    <scope>NUCLEOTIDE SEQUENCE</scope>
    <source>
        <strain evidence="1">Gambia2-208</strain>
    </source>
</reference>
<dbReference type="AlphaFoldDB" id="A0A9D1ZMI3"/>
<protein>
    <submittedName>
        <fullName evidence="1">Glyoxalase</fullName>
    </submittedName>
</protein>